<sequence>MDRNDSTSSEKLLGDSSIDIAEQPSQQPTALRRYSTRQQPHRSLIEMVVKLVFGAISVFLLVIICVYAGSKTIFDTNDKAEPGEKVLVEPKVRDCRTTGCFNDFECVPVAADFACFIPPCPSTVYECQPKAALKDPEDALFSILPVNVAPSQGKEADRLDKASDADNYTTDLYGKPSQLTEGYYACIQQHNGRRSWRHPTEPCNTCSCNALGGISCTKMLCKPANRPDPVNDVATIYASRLLTTVMSQISAEPGVSRATPQYTSIVIDIQQ</sequence>
<organism evidence="1 2">
    <name type="scientific">Coemansia furcata</name>
    <dbReference type="NCBI Taxonomy" id="417177"/>
    <lineage>
        <taxon>Eukaryota</taxon>
        <taxon>Fungi</taxon>
        <taxon>Fungi incertae sedis</taxon>
        <taxon>Zoopagomycota</taxon>
        <taxon>Kickxellomycotina</taxon>
        <taxon>Kickxellomycetes</taxon>
        <taxon>Kickxellales</taxon>
        <taxon>Kickxellaceae</taxon>
        <taxon>Coemansia</taxon>
    </lineage>
</organism>
<protein>
    <submittedName>
        <fullName evidence="1">Uncharacterized protein</fullName>
    </submittedName>
</protein>
<dbReference type="Proteomes" id="UP001140096">
    <property type="component" value="Unassembled WGS sequence"/>
</dbReference>
<proteinExistence type="predicted"/>
<evidence type="ECO:0000313" key="1">
    <source>
        <dbReference type="EMBL" id="KAJ2797102.1"/>
    </source>
</evidence>
<gene>
    <name evidence="1" type="ORF">H4S07_006031</name>
</gene>
<keyword evidence="2" id="KW-1185">Reference proteome</keyword>
<accession>A0ACC1KY37</accession>
<dbReference type="EMBL" id="JANBUP010003325">
    <property type="protein sequence ID" value="KAJ2797102.1"/>
    <property type="molecule type" value="Genomic_DNA"/>
</dbReference>
<name>A0ACC1KY37_9FUNG</name>
<comment type="caution">
    <text evidence="1">The sequence shown here is derived from an EMBL/GenBank/DDBJ whole genome shotgun (WGS) entry which is preliminary data.</text>
</comment>
<reference evidence="1" key="1">
    <citation type="submission" date="2022-07" db="EMBL/GenBank/DDBJ databases">
        <title>Phylogenomic reconstructions and comparative analyses of Kickxellomycotina fungi.</title>
        <authorList>
            <person name="Reynolds N.K."/>
            <person name="Stajich J.E."/>
            <person name="Barry K."/>
            <person name="Grigoriev I.V."/>
            <person name="Crous P."/>
            <person name="Smith M.E."/>
        </authorList>
    </citation>
    <scope>NUCLEOTIDE SEQUENCE</scope>
    <source>
        <strain evidence="1">CBS 102833</strain>
    </source>
</reference>
<evidence type="ECO:0000313" key="2">
    <source>
        <dbReference type="Proteomes" id="UP001140096"/>
    </source>
</evidence>